<proteinExistence type="predicted"/>
<reference evidence="1" key="1">
    <citation type="submission" date="2019-10" db="EMBL/GenBank/DDBJ databases">
        <title>Draft genome sequece of Microseira wollei NIES-4236.</title>
        <authorList>
            <person name="Yamaguchi H."/>
            <person name="Suzuki S."/>
            <person name="Kawachi M."/>
        </authorList>
    </citation>
    <scope>NUCLEOTIDE SEQUENCE</scope>
    <source>
        <strain evidence="1">NIES-4236</strain>
    </source>
</reference>
<dbReference type="RefSeq" id="WP_226590258.1">
    <property type="nucleotide sequence ID" value="NZ_BLAY01000169.1"/>
</dbReference>
<name>A0AAV3XJR3_9CYAN</name>
<comment type="caution">
    <text evidence="1">The sequence shown here is derived from an EMBL/GenBank/DDBJ whole genome shotgun (WGS) entry which is preliminary data.</text>
</comment>
<evidence type="ECO:0000313" key="1">
    <source>
        <dbReference type="EMBL" id="GET42543.1"/>
    </source>
</evidence>
<dbReference type="Proteomes" id="UP001050975">
    <property type="component" value="Unassembled WGS sequence"/>
</dbReference>
<organism evidence="1 2">
    <name type="scientific">Microseira wollei NIES-4236</name>
    <dbReference type="NCBI Taxonomy" id="2530354"/>
    <lineage>
        <taxon>Bacteria</taxon>
        <taxon>Bacillati</taxon>
        <taxon>Cyanobacteriota</taxon>
        <taxon>Cyanophyceae</taxon>
        <taxon>Oscillatoriophycideae</taxon>
        <taxon>Aerosakkonematales</taxon>
        <taxon>Aerosakkonemataceae</taxon>
        <taxon>Microseira</taxon>
    </lineage>
</organism>
<accession>A0AAV3XJR3</accession>
<evidence type="ECO:0000313" key="2">
    <source>
        <dbReference type="Proteomes" id="UP001050975"/>
    </source>
</evidence>
<dbReference type="AlphaFoldDB" id="A0AAV3XJR3"/>
<sequence>MVLTSNHPVDLTSSSLPTIPDSLKVLLTRISQQHYEELYEPEADGTTPLPETLSEILEAFQNSDRTLCHLRYIWMALILALLVEPTLEYYQPSNSFPKSTVNWLVLWLLKNIDKIINDESQNTSYSKSDELLNQISETSELSARKDLVSFQVLNEALDVFHNALRVLDYDQSVEALLEILDDCLEGYAVFPGSKGRRELFDWWVLEVVPASWYLLPPKSFYVVQGLQNKEEVKLRQTNLLQQISSVMWLLLRESSSSKIETKSQRQYTLSGIAYTNKVKMDNELIRGDFNSSHNLTNREKNERVVCSA</sequence>
<keyword evidence="2" id="KW-1185">Reference proteome</keyword>
<dbReference type="EMBL" id="BLAY01000169">
    <property type="protein sequence ID" value="GET42543.1"/>
    <property type="molecule type" value="Genomic_DNA"/>
</dbReference>
<gene>
    <name evidence="1" type="ORF">MiSe_73610</name>
</gene>
<protein>
    <submittedName>
        <fullName evidence="1">Uncharacterized protein</fullName>
    </submittedName>
</protein>